<name>A0A5C7VWY6_9PROT</name>
<evidence type="ECO:0000313" key="1">
    <source>
        <dbReference type="EMBL" id="TXI28704.1"/>
    </source>
</evidence>
<dbReference type="GO" id="GO:0016491">
    <property type="term" value="F:oxidoreductase activity"/>
    <property type="evidence" value="ECO:0007669"/>
    <property type="project" value="UniProtKB-KW"/>
</dbReference>
<organism evidence="1 2">
    <name type="scientific">Nitrosomonas oligotropha</name>
    <dbReference type="NCBI Taxonomy" id="42354"/>
    <lineage>
        <taxon>Bacteria</taxon>
        <taxon>Pseudomonadati</taxon>
        <taxon>Pseudomonadota</taxon>
        <taxon>Betaproteobacteria</taxon>
        <taxon>Nitrosomonadales</taxon>
        <taxon>Nitrosomonadaceae</taxon>
        <taxon>Nitrosomonas</taxon>
    </lineage>
</organism>
<gene>
    <name evidence="1" type="ORF">E6Q60_06755</name>
</gene>
<dbReference type="Proteomes" id="UP000321055">
    <property type="component" value="Unassembled WGS sequence"/>
</dbReference>
<comment type="caution">
    <text evidence="1">The sequence shown here is derived from an EMBL/GenBank/DDBJ whole genome shotgun (WGS) entry which is preliminary data.</text>
</comment>
<sequence length="31" mass="3746">DLIYTKEMLLAIGDRYEEQIAKDREADARYR</sequence>
<protein>
    <submittedName>
        <fullName evidence="1">NADH-quinone oxidoreductase subunit I</fullName>
        <ecNumber evidence="1">1.6.5.11</ecNumber>
    </submittedName>
</protein>
<accession>A0A5C7VWY6</accession>
<feature type="non-terminal residue" evidence="1">
    <location>
        <position position="1"/>
    </location>
</feature>
<dbReference type="EC" id="1.6.5.11" evidence="1"/>
<keyword evidence="1" id="KW-0560">Oxidoreductase</keyword>
<proteinExistence type="predicted"/>
<evidence type="ECO:0000313" key="2">
    <source>
        <dbReference type="Proteomes" id="UP000321055"/>
    </source>
</evidence>
<reference evidence="1 2" key="1">
    <citation type="submission" date="2018-09" db="EMBL/GenBank/DDBJ databases">
        <title>Metagenome Assembled Genomes from an Advanced Water Purification Facility.</title>
        <authorList>
            <person name="Stamps B.W."/>
            <person name="Spear J.R."/>
        </authorList>
    </citation>
    <scope>NUCLEOTIDE SEQUENCE [LARGE SCALE GENOMIC DNA]</scope>
    <source>
        <strain evidence="1">Bin_54_1</strain>
    </source>
</reference>
<dbReference type="EMBL" id="SSFX01000044">
    <property type="protein sequence ID" value="TXI28704.1"/>
    <property type="molecule type" value="Genomic_DNA"/>
</dbReference>
<dbReference type="AlphaFoldDB" id="A0A5C7VWY6"/>